<name>A0A1B0G295_GLOMM</name>
<dbReference type="InterPro" id="IPR030224">
    <property type="entry name" value="Sla2_fam"/>
</dbReference>
<dbReference type="AlphaFoldDB" id="A0A1B0G295"/>
<dbReference type="SMART" id="SM00273">
    <property type="entry name" value="ENTH"/>
    <property type="match status" value="1"/>
</dbReference>
<dbReference type="GO" id="GO:0051015">
    <property type="term" value="F:actin filament binding"/>
    <property type="evidence" value="ECO:0007669"/>
    <property type="project" value="TreeGrafter"/>
</dbReference>
<dbReference type="EnsemblMetazoa" id="GMOY007425-RA">
    <property type="protein sequence ID" value="GMOY007425-PA"/>
    <property type="gene ID" value="GMOY007425"/>
</dbReference>
<evidence type="ECO:0000313" key="3">
    <source>
        <dbReference type="Proteomes" id="UP000092444"/>
    </source>
</evidence>
<organism evidence="2 3">
    <name type="scientific">Glossina morsitans morsitans</name>
    <name type="common">Savannah tsetse fly</name>
    <dbReference type="NCBI Taxonomy" id="37546"/>
    <lineage>
        <taxon>Eukaryota</taxon>
        <taxon>Metazoa</taxon>
        <taxon>Ecdysozoa</taxon>
        <taxon>Arthropoda</taxon>
        <taxon>Hexapoda</taxon>
        <taxon>Insecta</taxon>
        <taxon>Pterygota</taxon>
        <taxon>Neoptera</taxon>
        <taxon>Endopterygota</taxon>
        <taxon>Diptera</taxon>
        <taxon>Brachycera</taxon>
        <taxon>Muscomorpha</taxon>
        <taxon>Hippoboscoidea</taxon>
        <taxon>Glossinidae</taxon>
        <taxon>Glossina</taxon>
    </lineage>
</organism>
<evidence type="ECO:0000259" key="1">
    <source>
        <dbReference type="SMART" id="SM00273"/>
    </source>
</evidence>
<dbReference type="PANTHER" id="PTHR10407:SF15">
    <property type="entry name" value="HUNTINGTIN INTERACTING PROTEIN 1"/>
    <property type="match status" value="1"/>
</dbReference>
<dbReference type="GO" id="GO:0035615">
    <property type="term" value="F:clathrin adaptor activity"/>
    <property type="evidence" value="ECO:0007669"/>
    <property type="project" value="TreeGrafter"/>
</dbReference>
<dbReference type="GO" id="GO:0032051">
    <property type="term" value="F:clathrin light chain binding"/>
    <property type="evidence" value="ECO:0007669"/>
    <property type="project" value="TreeGrafter"/>
</dbReference>
<dbReference type="Proteomes" id="UP000092444">
    <property type="component" value="Unassembled WGS sequence"/>
</dbReference>
<dbReference type="Gene3D" id="1.25.40.90">
    <property type="match status" value="1"/>
</dbReference>
<dbReference type="GO" id="GO:0030136">
    <property type="term" value="C:clathrin-coated vesicle"/>
    <property type="evidence" value="ECO:0007669"/>
    <property type="project" value="TreeGrafter"/>
</dbReference>
<dbReference type="InterPro" id="IPR013809">
    <property type="entry name" value="ENTH"/>
</dbReference>
<dbReference type="GO" id="GO:0006897">
    <property type="term" value="P:endocytosis"/>
    <property type="evidence" value="ECO:0007669"/>
    <property type="project" value="InterPro"/>
</dbReference>
<dbReference type="InterPro" id="IPR011417">
    <property type="entry name" value="ANTH_dom"/>
</dbReference>
<dbReference type="GO" id="GO:0007015">
    <property type="term" value="P:actin filament organization"/>
    <property type="evidence" value="ECO:0007669"/>
    <property type="project" value="TreeGrafter"/>
</dbReference>
<dbReference type="PhylomeDB" id="A0A1B0G295"/>
<reference evidence="2" key="1">
    <citation type="submission" date="2020-05" db="UniProtKB">
        <authorList>
            <consortium name="EnsemblMetazoa"/>
        </authorList>
    </citation>
    <scope>IDENTIFICATION</scope>
    <source>
        <strain evidence="2">Yale</strain>
    </source>
</reference>
<dbReference type="PANTHER" id="PTHR10407">
    <property type="entry name" value="HUNTINGTIN INTERACTING PROTEIN 1"/>
    <property type="match status" value="1"/>
</dbReference>
<dbReference type="GO" id="GO:0043325">
    <property type="term" value="F:phosphatidylinositol-3,4-bisphosphate binding"/>
    <property type="evidence" value="ECO:0007669"/>
    <property type="project" value="TreeGrafter"/>
</dbReference>
<evidence type="ECO:0000313" key="2">
    <source>
        <dbReference type="EnsemblMetazoa" id="GMOY007425-PA"/>
    </source>
</evidence>
<feature type="domain" description="ENTH" evidence="1">
    <location>
        <begin position="16"/>
        <end position="135"/>
    </location>
</feature>
<proteinExistence type="predicted"/>
<dbReference type="GO" id="GO:0030864">
    <property type="term" value="C:cortical actin cytoskeleton"/>
    <property type="evidence" value="ECO:0007669"/>
    <property type="project" value="TreeGrafter"/>
</dbReference>
<sequence length="146" mass="16883">MTPVIIALKKVSMDYSNLNVSIMKASNPSKTLLKMKHARSIIIATYRTKAILEPFWSTIERQSLMAHRFTVCKFCHMVRKVTREGHPISFRQSLVDKILILDVGKLWDDVGACIKFYRKLLVNKLQFHEKNAIFPSSLLLEFSEID</sequence>
<dbReference type="InterPro" id="IPR008942">
    <property type="entry name" value="ENTH_VHS"/>
</dbReference>
<protein>
    <recommendedName>
        <fullName evidence="1">ENTH domain-containing protein</fullName>
    </recommendedName>
</protein>
<dbReference type="STRING" id="37546.A0A1B0G295"/>
<dbReference type="SUPFAM" id="SSF48464">
    <property type="entry name" value="ENTH/VHS domain"/>
    <property type="match status" value="1"/>
</dbReference>
<dbReference type="GO" id="GO:0080025">
    <property type="term" value="F:phosphatidylinositol-3,5-bisphosphate binding"/>
    <property type="evidence" value="ECO:0007669"/>
    <property type="project" value="TreeGrafter"/>
</dbReference>
<dbReference type="GO" id="GO:0048268">
    <property type="term" value="P:clathrin coat assembly"/>
    <property type="evidence" value="ECO:0007669"/>
    <property type="project" value="TreeGrafter"/>
</dbReference>
<keyword evidence="3" id="KW-1185">Reference proteome</keyword>
<dbReference type="EMBL" id="CCAG010003175">
    <property type="status" value="NOT_ANNOTATED_CDS"/>
    <property type="molecule type" value="Genomic_DNA"/>
</dbReference>
<accession>A0A1B0G295</accession>
<dbReference type="Pfam" id="PF07651">
    <property type="entry name" value="ANTH"/>
    <property type="match status" value="1"/>
</dbReference>